<reference evidence="1 2" key="1">
    <citation type="submission" date="2014-04" db="EMBL/GenBank/DDBJ databases">
        <authorList>
            <consortium name="DOE Joint Genome Institute"/>
            <person name="Kuo A."/>
            <person name="Kohler A."/>
            <person name="Costa M.D."/>
            <person name="Nagy L.G."/>
            <person name="Floudas D."/>
            <person name="Copeland A."/>
            <person name="Barry K.W."/>
            <person name="Cichocki N."/>
            <person name="Veneault-Fourrey C."/>
            <person name="LaButti K."/>
            <person name="Lindquist E.A."/>
            <person name="Lipzen A."/>
            <person name="Lundell T."/>
            <person name="Morin E."/>
            <person name="Murat C."/>
            <person name="Sun H."/>
            <person name="Tunlid A."/>
            <person name="Henrissat B."/>
            <person name="Grigoriev I.V."/>
            <person name="Hibbett D.S."/>
            <person name="Martin F."/>
            <person name="Nordberg H.P."/>
            <person name="Cantor M.N."/>
            <person name="Hua S.X."/>
        </authorList>
    </citation>
    <scope>NUCLEOTIDE SEQUENCE [LARGE SCALE GENOMIC DNA]</scope>
    <source>
        <strain evidence="1 2">441</strain>
    </source>
</reference>
<dbReference type="EMBL" id="KN833806">
    <property type="protein sequence ID" value="KIK18433.1"/>
    <property type="molecule type" value="Genomic_DNA"/>
</dbReference>
<organism evidence="1 2">
    <name type="scientific">Pisolithus microcarpus 441</name>
    <dbReference type="NCBI Taxonomy" id="765257"/>
    <lineage>
        <taxon>Eukaryota</taxon>
        <taxon>Fungi</taxon>
        <taxon>Dikarya</taxon>
        <taxon>Basidiomycota</taxon>
        <taxon>Agaricomycotina</taxon>
        <taxon>Agaricomycetes</taxon>
        <taxon>Agaricomycetidae</taxon>
        <taxon>Boletales</taxon>
        <taxon>Sclerodermatineae</taxon>
        <taxon>Pisolithaceae</taxon>
        <taxon>Pisolithus</taxon>
    </lineage>
</organism>
<dbReference type="Proteomes" id="UP000054018">
    <property type="component" value="Unassembled WGS sequence"/>
</dbReference>
<name>A0A0C9ZEQ4_9AGAM</name>
<accession>A0A0C9ZEQ4</accession>
<keyword evidence="2" id="KW-1185">Reference proteome</keyword>
<evidence type="ECO:0000313" key="2">
    <source>
        <dbReference type="Proteomes" id="UP000054018"/>
    </source>
</evidence>
<dbReference type="OrthoDB" id="10658827at2759"/>
<dbReference type="HOGENOM" id="CLU_1533167_0_0_1"/>
<evidence type="ECO:0000313" key="1">
    <source>
        <dbReference type="EMBL" id="KIK18433.1"/>
    </source>
</evidence>
<dbReference type="AlphaFoldDB" id="A0A0C9ZEQ4"/>
<sequence>MTKPVRSRKGRVPSTFYFGYQISTPMDTRETRACVPCWDLLPDIQRRGQSNPYLTCCVFVAIHNSLRSSTYPTPTSLPPADVPALLRIPSSVAGDRRQCQYAPRASVGLSSGQLASMRVEVSVRRTAVDATTIFTMRGKNDGMWSYDLWVTYSPAFPASFDLGFRGCKCLKDEEG</sequence>
<reference evidence="2" key="2">
    <citation type="submission" date="2015-01" db="EMBL/GenBank/DDBJ databases">
        <title>Evolutionary Origins and Diversification of the Mycorrhizal Mutualists.</title>
        <authorList>
            <consortium name="DOE Joint Genome Institute"/>
            <consortium name="Mycorrhizal Genomics Consortium"/>
            <person name="Kohler A."/>
            <person name="Kuo A."/>
            <person name="Nagy L.G."/>
            <person name="Floudas D."/>
            <person name="Copeland A."/>
            <person name="Barry K.W."/>
            <person name="Cichocki N."/>
            <person name="Veneault-Fourrey C."/>
            <person name="LaButti K."/>
            <person name="Lindquist E.A."/>
            <person name="Lipzen A."/>
            <person name="Lundell T."/>
            <person name="Morin E."/>
            <person name="Murat C."/>
            <person name="Riley R."/>
            <person name="Ohm R."/>
            <person name="Sun H."/>
            <person name="Tunlid A."/>
            <person name="Henrissat B."/>
            <person name="Grigoriev I.V."/>
            <person name="Hibbett D.S."/>
            <person name="Martin F."/>
        </authorList>
    </citation>
    <scope>NUCLEOTIDE SEQUENCE [LARGE SCALE GENOMIC DNA]</scope>
    <source>
        <strain evidence="2">441</strain>
    </source>
</reference>
<gene>
    <name evidence="1" type="ORF">PISMIDRAFT_190324</name>
</gene>
<proteinExistence type="predicted"/>
<protein>
    <submittedName>
        <fullName evidence="1">Uncharacterized protein</fullName>
    </submittedName>
</protein>